<feature type="signal peptide" evidence="3">
    <location>
        <begin position="1"/>
        <end position="29"/>
    </location>
</feature>
<dbReference type="PANTHER" id="PTHR40094:SF1">
    <property type="entry name" value="UBIQUITIN DOMAIN-CONTAINING PROTEIN"/>
    <property type="match status" value="1"/>
</dbReference>
<dbReference type="EMBL" id="CP027792">
    <property type="protein sequence ID" value="AVP57227.1"/>
    <property type="molecule type" value="Genomic_DNA"/>
</dbReference>
<dbReference type="Pfam" id="PF00207">
    <property type="entry name" value="A2M"/>
    <property type="match status" value="1"/>
</dbReference>
<dbReference type="InterPro" id="IPR041246">
    <property type="entry name" value="Bact_MG10"/>
</dbReference>
<sequence length="2005" mass="215254">MHAFATTLARRAARTGLALALAAAGAAQALTLTSLSPQGEVARVRQVVAKFDAPAVRFGDAAAPAPLAVACSDPNATRGTGRWTSDREWVFDFAADLPPGVRCTVTPKPGFKSASSAVLASASSYQFNTGGPFVQHVRPGTWEAIDEEQHFLLTLNGPATAASVGEHVWCVADGVGERIPVRLVEGEQRTEMLKALRLDKAAQKDPLRYATLACARRLTAGSRLQLVFGQGVATPSGVANRVERRFAYTVREPFTAQFSCERENAQAACLPIRPLRLSFSAPVSAKLARAIRLKGESQTLQPRLEGQEEAAEGAAQADADALVNFISFAPPLAAQGSYTLTLPAGFKDASGRALSNAQGFPMTVATGPMPPLAKFAAAPFGIVERFAEGPDGPALLPVTLRNVEPQLAAKSLQPGAPQPPAQGSQVSTLQPESDADIIAWLRRVQRYDDFSVPRAEARADVRGPLPRALDRDDADEVQTRMVSLLGGRPGVATLELPRPERGDPRPFEVVGIPLPPGFSVVEIASPLLGASLLDARHGAQRTMYVRTSALVTNLGVHFKLGRENAAAWVTTLDEGRPVAGARVRVSSCDGQELASATTDDSGVARFEGLSPEPPSCSGRGDWRSAYFVSARASGELAFAWSDWQRGIEPWRFNVPTSGEPRPDALAHTVFDRTLVRAGETVSMKHLLRSQTGQGFGLPDERPAQLVVTHVGSGQEFTQPLRWRRTPTGGLSAHSEFKVPPAAKLGVYQVRLAGQQDDQEHGRTLDTGSFRVEEFRLPVLEGRIGPVPADKPLVRARSVDAGVQVNYVAGGAAARLPVRVSALVRARSLHFDDFDAFSFRPPRGRAAGEGASDDEEEAAGQDARVVADKLPLTLDARGSGQVTIKDLPAARQPRELLLEATYPDPSGEMQTLRSSQALWPAAVIAGIKTEGWASSGARVRFQALALSLDGKAQAGVPLEVRATARVTTTSRKRMVGGFYSYDNKTEARDLGTVCTGKSDSRGLLLCEAKLEEGGEVELVAVARDKDGNEAEAGASVWITRRGELWFGGEDHDRIDVLPEKKSYAPGETARLQVRMPFRSATALVAVEREGVIDTRVVQLSGQDPTVSLKIEPGWAPNVYVSVLAVRGRLREVPWYSFFTWGFKAPREWWNAFWHEGREYVAPTAMVDLAKPAYRFGMAELKVGAGAHQIAVKVQADKDSYPVRGKAQVTITATLPDGKPAAGAEVALAAVDQALLELMPNSSWDLLGAMLSRRPWGVETSTAQMEIIGRRHYGKKAVPAGGGGGHAPTRELLDTLLLWQPAIALDAKGQARVTVPLNDALTTFKVVAVADAGTGLFGTGATSIRATQDLQIISGLPPLVRAGDRFRAQLTLRNTTAKDMQVEVAPRATLVQLQPQRVDIPAGQSRELGWDVTAPEQLATTQAQSLLWEIEARDTASGAGGARDALKVSQRVVPAVPVTVQQATLAQIDASLQREVAPPAGALPGRGGVRLALTPKLAEGLPGVRDWWQRYPYSCLEQQASRAVGLGDGALWQGLVARLPTYLDEDGLASYFPPRAGSSRRGSDTLTAYLLAASHAAAALHPEFALPPEAREPLERGLTAFVEGRIQRDFWSPRKDLDLRKLAAIEALSRYGKAQARMLTSLTLAPNQWPTHAVIDWVNVLKRVDGIPEREQRLAEAMQILRARLSWQGSRAVFSSEQEDNWWWLMQGGDVNMARLLLAVMDDPGWRDDLPRLVGGFIARQQGGAWHTTTANLWGALALETFSARFESTPVAGTTRASLGASSANVDWAQVRRLTSADPQGAAHQASAFGAPAAPGNLTGNQMLLPWGEGGQTLNVTHQGAGKPWLTLQSLAAVPLNAPFAAGFSIKKSVQALEQGDKSLPSGQYARGDVLRVTLEVTSSADMTWVAITDPIPGGATILGSGLGRDSEIATQGEKREGPGWAAYEERSFEAFRSYYEYLPKGTVKMQYTVRLNNAGDFQLPPSRVEALYAPEMFGVAPNAGVKVLQR</sequence>
<keyword evidence="3" id="KW-0732">Signal</keyword>
<dbReference type="Pfam" id="PF07703">
    <property type="entry name" value="A2M_BRD"/>
    <property type="match status" value="1"/>
</dbReference>
<dbReference type="KEGG" id="melm:C7H73_05795"/>
<dbReference type="GO" id="GO:0004866">
    <property type="term" value="F:endopeptidase inhibitor activity"/>
    <property type="evidence" value="ECO:0007669"/>
    <property type="project" value="InterPro"/>
</dbReference>
<evidence type="ECO:0000256" key="3">
    <source>
        <dbReference type="SAM" id="SignalP"/>
    </source>
</evidence>
<feature type="domain" description="Alpha-2-macroglobulin bait region" evidence="4">
    <location>
        <begin position="1053"/>
        <end position="1236"/>
    </location>
</feature>
<dbReference type="InterPro" id="IPR002890">
    <property type="entry name" value="MG2"/>
</dbReference>
<organism evidence="6 7">
    <name type="scientific">Pulveribacter suum</name>
    <dbReference type="NCBI Taxonomy" id="2116657"/>
    <lineage>
        <taxon>Bacteria</taxon>
        <taxon>Pseudomonadati</taxon>
        <taxon>Pseudomonadota</taxon>
        <taxon>Betaproteobacteria</taxon>
        <taxon>Burkholderiales</taxon>
        <taxon>Comamonadaceae</taxon>
        <taxon>Pulveribacter</taxon>
    </lineage>
</organism>
<feature type="chain" id="PRO_5015126849" evidence="3">
    <location>
        <begin position="30"/>
        <end position="2005"/>
    </location>
</feature>
<dbReference type="Pfam" id="PF17973">
    <property type="entry name" value="bMG10"/>
    <property type="match status" value="1"/>
</dbReference>
<proteinExistence type="inferred from homology"/>
<dbReference type="RefSeq" id="WP_106845784.1">
    <property type="nucleotide sequence ID" value="NZ_CP027792.1"/>
</dbReference>
<dbReference type="OrthoDB" id="9767116at2"/>
<dbReference type="Gene3D" id="2.60.40.3710">
    <property type="match status" value="1"/>
</dbReference>
<dbReference type="SMART" id="SM01359">
    <property type="entry name" value="A2M_N_2"/>
    <property type="match status" value="1"/>
</dbReference>
<comment type="similarity">
    <text evidence="1">Belongs to the protease inhibitor I39 (alpha-2-macroglobulin) family. Bacterial alpha-2-macroglobulin subfamily.</text>
</comment>
<keyword evidence="7" id="KW-1185">Reference proteome</keyword>
<evidence type="ECO:0000313" key="6">
    <source>
        <dbReference type="EMBL" id="AVP57227.1"/>
    </source>
</evidence>
<evidence type="ECO:0000256" key="2">
    <source>
        <dbReference type="SAM" id="MobiDB-lite"/>
    </source>
</evidence>
<dbReference type="Proteomes" id="UP000241829">
    <property type="component" value="Chromosome"/>
</dbReference>
<dbReference type="InterPro" id="IPR011625">
    <property type="entry name" value="A2M_N_BRD"/>
</dbReference>
<dbReference type="InterPro" id="IPR051802">
    <property type="entry name" value="YfhM-like"/>
</dbReference>
<protein>
    <submittedName>
        <fullName evidence="6">Alpha-2-macroglobulin</fullName>
    </submittedName>
</protein>
<dbReference type="SMART" id="SM01360">
    <property type="entry name" value="A2M"/>
    <property type="match status" value="1"/>
</dbReference>
<evidence type="ECO:0000256" key="1">
    <source>
        <dbReference type="ARBA" id="ARBA00010556"/>
    </source>
</evidence>
<dbReference type="Gene3D" id="2.60.40.1930">
    <property type="match status" value="1"/>
</dbReference>
<accession>A0A2P1NJK4</accession>
<dbReference type="InterPro" id="IPR001599">
    <property type="entry name" value="Macroglobln_a2"/>
</dbReference>
<evidence type="ECO:0000259" key="5">
    <source>
        <dbReference type="SMART" id="SM01360"/>
    </source>
</evidence>
<evidence type="ECO:0000259" key="4">
    <source>
        <dbReference type="SMART" id="SM01359"/>
    </source>
</evidence>
<dbReference type="Pfam" id="PF01835">
    <property type="entry name" value="MG2"/>
    <property type="match status" value="1"/>
</dbReference>
<dbReference type="PANTHER" id="PTHR40094">
    <property type="entry name" value="ALPHA-2-MACROGLOBULIN HOMOLOG"/>
    <property type="match status" value="1"/>
</dbReference>
<gene>
    <name evidence="6" type="ORF">C7H73_05795</name>
</gene>
<feature type="region of interest" description="Disordered" evidence="2">
    <location>
        <begin position="411"/>
        <end position="430"/>
    </location>
</feature>
<reference evidence="7" key="1">
    <citation type="submission" date="2018-03" db="EMBL/GenBank/DDBJ databases">
        <title>Genome sequencing of Melaminivora sp. strain SC2-7.</title>
        <authorList>
            <person name="Kim S.-J."/>
            <person name="Heo J."/>
            <person name="Ahn J.-H."/>
            <person name="Kwon S.-W."/>
        </authorList>
    </citation>
    <scope>NUCLEOTIDE SEQUENCE [LARGE SCALE GENOMIC DNA]</scope>
    <source>
        <strain evidence="7">SC2-7</strain>
    </source>
</reference>
<evidence type="ECO:0000313" key="7">
    <source>
        <dbReference type="Proteomes" id="UP000241829"/>
    </source>
</evidence>
<dbReference type="Pfam" id="PF11974">
    <property type="entry name" value="bMG3"/>
    <property type="match status" value="1"/>
</dbReference>
<feature type="domain" description="Alpha-2-macroglobulin" evidence="5">
    <location>
        <begin position="1294"/>
        <end position="1384"/>
    </location>
</feature>
<name>A0A2P1NJK4_9BURK</name>
<dbReference type="InterPro" id="IPR021868">
    <property type="entry name" value="Alpha_2_Macroglob_MG3"/>
</dbReference>